<organism evidence="4 5">
    <name type="scientific">Paractinoplanes tereljensis</name>
    <dbReference type="NCBI Taxonomy" id="571912"/>
    <lineage>
        <taxon>Bacteria</taxon>
        <taxon>Bacillati</taxon>
        <taxon>Actinomycetota</taxon>
        <taxon>Actinomycetes</taxon>
        <taxon>Micromonosporales</taxon>
        <taxon>Micromonosporaceae</taxon>
        <taxon>Paractinoplanes</taxon>
    </lineage>
</organism>
<sequence length="1047" mass="116977">MPLMSKVDLFAAIRRDARAGMSVRAMAGKYAVSRRTIRAALESAWPAPRKAMPPRASKLDDYKTIIDDILRTDLDAPRKQRHTVTRIYDRLIAEHDMQGVSYSVVRRYVADRKPKIRVEAGRGPVNVFFPQTHRPAEEAEVDFGEVTINLRGEPVTCMLFALRLSFSGKAVHRIFASGGTEAFLEGHVHAFTVLGGVPTGKIRYDNLRAAVAQVLGFSRQRVETTRWTAFRSHFSVDAFYCQPGLQGAHEKGGVEGQIGWFRRRKASLQAVLDWLELYPGQTWQQRWDATGASRDGQRDWRLQVSADLAAAGLLDRHPGYVRKILGTGLIQLIGGDYLRPSLGWLMATSSPLRIANEMAKVRDPQGIADLRAARLLNTVGDATMIPAIEKIALIMAAKGGAVRDVTIGDCLESMRISREVLPGQTRSSPVFYQLLHATGHFPADAPPTVRMFSPVFAGQVPVEQLVDRYQVTCRPVRDLLVDYLRERQPAIDYGTLTSLATTLVLWFWKDLERHQPGIDSLRLSPETAAAWKQRIRTRIVRSRGADGEIIETTVERGTAADALTTVRSFYLDLAQWALDDPARWGPWAVPCPIRASDIQHKKMNSRRKARMDQRTRDQLPVLPVLVEAVDRERKAAAARLAAARTAQPGATFTVDGVTLRLAVLHRHSPRVWAEEPVTGHRHDLIREEDNAFWAWAAVEVLRTTGIRVEELTELSHHSLVHYQTPASGELIPLLQIPPSKTDEERLLVILPELADMLSAIVCRIRNPDGSVPLVVAYDHHEKVWNPPIPLLFQRAIALETRPIPIAGIRILISDALSRTGLTSSTGQPLQWRPHDFRRIFTTDAIMNGMPPHIAQLLLGHKDINTTMGYKAVYPEEAINGHRAFIARRRSLRPSEEYRHPTDAEWDEFLGHFERRRLALGDCGRAYGTSCIHEHSCVRCPLLRVDPGQRQRLIDIRDNLTARIAEAQHEGWLGEAEGLRISLAAAKEKLAQTDITRQRHTTAIELGMPSFPGITARTITAQATPPTASAEDCDGGAVDRPPSITHDE</sequence>
<dbReference type="PANTHER" id="PTHR35004:SF7">
    <property type="entry name" value="INTEGRASE PROTEIN"/>
    <property type="match status" value="1"/>
</dbReference>
<reference evidence="4" key="1">
    <citation type="submission" date="2021-01" db="EMBL/GenBank/DDBJ databases">
        <title>Whole genome shotgun sequence of Actinoplanes tereljensis NBRC 105297.</title>
        <authorList>
            <person name="Komaki H."/>
            <person name="Tamura T."/>
        </authorList>
    </citation>
    <scope>NUCLEOTIDE SEQUENCE</scope>
    <source>
        <strain evidence="4">NBRC 105297</strain>
    </source>
</reference>
<proteinExistence type="predicted"/>
<dbReference type="GO" id="GO:0015074">
    <property type="term" value="P:DNA integration"/>
    <property type="evidence" value="ECO:0007669"/>
    <property type="project" value="InterPro"/>
</dbReference>
<dbReference type="CDD" id="cd00397">
    <property type="entry name" value="DNA_BRE_C"/>
    <property type="match status" value="1"/>
</dbReference>
<dbReference type="Proteomes" id="UP000623608">
    <property type="component" value="Unassembled WGS sequence"/>
</dbReference>
<dbReference type="Pfam" id="PF00589">
    <property type="entry name" value="Phage_integrase"/>
    <property type="match status" value="1"/>
</dbReference>
<evidence type="ECO:0000313" key="4">
    <source>
        <dbReference type="EMBL" id="GIF22227.1"/>
    </source>
</evidence>
<dbReference type="NCBIfam" id="NF033546">
    <property type="entry name" value="transpos_IS21"/>
    <property type="match status" value="1"/>
</dbReference>
<dbReference type="InterPro" id="IPR002104">
    <property type="entry name" value="Integrase_catalytic"/>
</dbReference>
<dbReference type="Gene3D" id="1.10.443.10">
    <property type="entry name" value="Intergrase catalytic core"/>
    <property type="match status" value="1"/>
</dbReference>
<gene>
    <name evidence="4" type="ORF">Ate02nite_49570</name>
</gene>
<dbReference type="EMBL" id="BOMY01000033">
    <property type="protein sequence ID" value="GIF22227.1"/>
    <property type="molecule type" value="Genomic_DNA"/>
</dbReference>
<name>A0A919NRE8_9ACTN</name>
<keyword evidence="1" id="KW-0233">DNA recombination</keyword>
<evidence type="ECO:0000256" key="1">
    <source>
        <dbReference type="ARBA" id="ARBA00023172"/>
    </source>
</evidence>
<dbReference type="InterPro" id="IPR013762">
    <property type="entry name" value="Integrase-like_cat_sf"/>
</dbReference>
<dbReference type="AlphaFoldDB" id="A0A919NRE8"/>
<dbReference type="GO" id="GO:0003677">
    <property type="term" value="F:DNA binding"/>
    <property type="evidence" value="ECO:0007669"/>
    <property type="project" value="InterPro"/>
</dbReference>
<comment type="caution">
    <text evidence="4">The sequence shown here is derived from an EMBL/GenBank/DDBJ whole genome shotgun (WGS) entry which is preliminary data.</text>
</comment>
<evidence type="ECO:0000256" key="2">
    <source>
        <dbReference type="SAM" id="MobiDB-lite"/>
    </source>
</evidence>
<dbReference type="InterPro" id="IPR011010">
    <property type="entry name" value="DNA_brk_join_enz"/>
</dbReference>
<dbReference type="GO" id="GO:0006310">
    <property type="term" value="P:DNA recombination"/>
    <property type="evidence" value="ECO:0007669"/>
    <property type="project" value="UniProtKB-KW"/>
</dbReference>
<evidence type="ECO:0000259" key="3">
    <source>
        <dbReference type="PROSITE" id="PS51898"/>
    </source>
</evidence>
<feature type="region of interest" description="Disordered" evidence="2">
    <location>
        <begin position="1022"/>
        <end position="1047"/>
    </location>
</feature>
<dbReference type="PROSITE" id="PS51898">
    <property type="entry name" value="TYR_RECOMBINASE"/>
    <property type="match status" value="1"/>
</dbReference>
<dbReference type="SUPFAM" id="SSF56349">
    <property type="entry name" value="DNA breaking-rejoining enzymes"/>
    <property type="match status" value="1"/>
</dbReference>
<dbReference type="PANTHER" id="PTHR35004">
    <property type="entry name" value="TRANSPOSASE RV3428C-RELATED"/>
    <property type="match status" value="1"/>
</dbReference>
<feature type="domain" description="Tyr recombinase" evidence="3">
    <location>
        <begin position="667"/>
        <end position="882"/>
    </location>
</feature>
<keyword evidence="5" id="KW-1185">Reference proteome</keyword>
<evidence type="ECO:0000313" key="5">
    <source>
        <dbReference type="Proteomes" id="UP000623608"/>
    </source>
</evidence>
<protein>
    <recommendedName>
        <fullName evidence="3">Tyr recombinase domain-containing protein</fullName>
    </recommendedName>
</protein>
<accession>A0A919NRE8</accession>
<dbReference type="RefSeq" id="WP_203809484.1">
    <property type="nucleotide sequence ID" value="NZ_BOMY01000033.1"/>
</dbReference>